<dbReference type="InParanoid" id="H2Y6N9"/>
<evidence type="ECO:0000256" key="1">
    <source>
        <dbReference type="ARBA" id="ARBA00004370"/>
    </source>
</evidence>
<reference evidence="7" key="3">
    <citation type="submission" date="2025-09" db="UniProtKB">
        <authorList>
            <consortium name="Ensembl"/>
        </authorList>
    </citation>
    <scope>IDENTIFICATION</scope>
</reference>
<reference evidence="8" key="1">
    <citation type="submission" date="2003-08" db="EMBL/GenBank/DDBJ databases">
        <authorList>
            <person name="Birren B."/>
            <person name="Nusbaum C."/>
            <person name="Abebe A."/>
            <person name="Abouelleil A."/>
            <person name="Adekoya E."/>
            <person name="Ait-zahra M."/>
            <person name="Allen N."/>
            <person name="Allen T."/>
            <person name="An P."/>
            <person name="Anderson M."/>
            <person name="Anderson S."/>
            <person name="Arachchi H."/>
            <person name="Armbruster J."/>
            <person name="Bachantsang P."/>
            <person name="Baldwin J."/>
            <person name="Barry A."/>
            <person name="Bayul T."/>
            <person name="Blitshsteyn B."/>
            <person name="Bloom T."/>
            <person name="Blye J."/>
            <person name="Boguslavskiy L."/>
            <person name="Borowsky M."/>
            <person name="Boukhgalter B."/>
            <person name="Brunache A."/>
            <person name="Butler J."/>
            <person name="Calixte N."/>
            <person name="Calvo S."/>
            <person name="Camarata J."/>
            <person name="Campo K."/>
            <person name="Chang J."/>
            <person name="Cheshatsang Y."/>
            <person name="Citroen M."/>
            <person name="Collymore A."/>
            <person name="Considine T."/>
            <person name="Cook A."/>
            <person name="Cooke P."/>
            <person name="Corum B."/>
            <person name="Cuomo C."/>
            <person name="David R."/>
            <person name="Dawoe T."/>
            <person name="Degray S."/>
            <person name="Dodge S."/>
            <person name="Dooley K."/>
            <person name="Dorje P."/>
            <person name="Dorjee K."/>
            <person name="Dorris L."/>
            <person name="Duffey N."/>
            <person name="Dupes A."/>
            <person name="Elkins T."/>
            <person name="Engels R."/>
            <person name="Erickson J."/>
            <person name="Farina A."/>
            <person name="Faro S."/>
            <person name="Ferreira P."/>
            <person name="Fischer H."/>
            <person name="Fitzgerald M."/>
            <person name="Foley K."/>
            <person name="Gage D."/>
            <person name="Galagan J."/>
            <person name="Gearin G."/>
            <person name="Gnerre S."/>
            <person name="Gnirke A."/>
            <person name="Goyette A."/>
            <person name="Graham J."/>
            <person name="Grandbois E."/>
            <person name="Gyaltsen K."/>
            <person name="Hafez N."/>
            <person name="Hagopian D."/>
            <person name="Hagos B."/>
            <person name="Hall J."/>
            <person name="Hatcher B."/>
            <person name="Heller A."/>
            <person name="Higgins H."/>
            <person name="Honan T."/>
            <person name="Horn A."/>
            <person name="Houde N."/>
            <person name="Hughes L."/>
            <person name="Hulme W."/>
            <person name="Husby E."/>
            <person name="Iliev I."/>
            <person name="Jaffe D."/>
            <person name="Jones C."/>
            <person name="Kamal M."/>
            <person name="Kamat A."/>
            <person name="Kamvysselis M."/>
            <person name="Karlsson E."/>
            <person name="Kells C."/>
            <person name="Kieu A."/>
            <person name="Kisner P."/>
            <person name="Kodira C."/>
            <person name="Kulbokas E."/>
            <person name="Labutti K."/>
            <person name="Lama D."/>
            <person name="Landers T."/>
            <person name="Leger J."/>
            <person name="Levine S."/>
            <person name="Lewis D."/>
            <person name="Lewis T."/>
            <person name="Lindblad-toh K."/>
            <person name="Liu X."/>
            <person name="Lokyitsang T."/>
            <person name="Lokyitsang Y."/>
            <person name="Lucien O."/>
            <person name="Lui A."/>
            <person name="Ma L.J."/>
            <person name="Mabbitt R."/>
            <person name="Macdonald J."/>
            <person name="Maclean C."/>
            <person name="Major J."/>
            <person name="Manning J."/>
            <person name="Marabella R."/>
            <person name="Maru K."/>
            <person name="Matthews C."/>
            <person name="Mauceli E."/>
            <person name="Mccarthy M."/>
            <person name="Mcdonough S."/>
            <person name="Mcghee T."/>
            <person name="Meldrim J."/>
            <person name="Meneus L."/>
            <person name="Mesirov J."/>
            <person name="Mihalev A."/>
            <person name="Mihova T."/>
            <person name="Mikkelsen T."/>
            <person name="Mlenga V."/>
            <person name="Moru K."/>
            <person name="Mozes J."/>
            <person name="Mulrain L."/>
            <person name="Munson G."/>
            <person name="Naylor J."/>
            <person name="Newes C."/>
            <person name="Nguyen C."/>
            <person name="Nguyen N."/>
            <person name="Nguyen T."/>
            <person name="Nicol R."/>
            <person name="Nielsen C."/>
            <person name="Nizzari M."/>
            <person name="Norbu C."/>
            <person name="Norbu N."/>
            <person name="O'donnell P."/>
            <person name="Okoawo O."/>
            <person name="O'leary S."/>
            <person name="Omotosho B."/>
            <person name="O'neill K."/>
            <person name="Osman S."/>
            <person name="Parker S."/>
            <person name="Perrin D."/>
            <person name="Phunkhang P."/>
            <person name="Piqani B."/>
            <person name="Purcell S."/>
            <person name="Rachupka T."/>
            <person name="Ramasamy U."/>
            <person name="Rameau R."/>
            <person name="Ray V."/>
            <person name="Raymond C."/>
            <person name="Retta R."/>
            <person name="Richardson S."/>
            <person name="Rise C."/>
            <person name="Rodriguez J."/>
            <person name="Rogers J."/>
            <person name="Rogov P."/>
            <person name="Rutman M."/>
            <person name="Schupbach R."/>
            <person name="Seaman C."/>
            <person name="Settipalli S."/>
            <person name="Sharpe T."/>
            <person name="Sheridan J."/>
            <person name="Sherpa N."/>
            <person name="Shi J."/>
            <person name="Smirnov S."/>
            <person name="Smith C."/>
            <person name="Sougnez C."/>
            <person name="Spencer B."/>
            <person name="Stalker J."/>
            <person name="Stange-thomann N."/>
            <person name="Stavropoulos S."/>
            <person name="Stetson K."/>
            <person name="Stone C."/>
            <person name="Stone S."/>
            <person name="Stubbs M."/>
            <person name="Talamas J."/>
            <person name="Tchuinga P."/>
            <person name="Tenzing P."/>
            <person name="Tesfaye S."/>
            <person name="Theodore J."/>
            <person name="Thoulutsang Y."/>
            <person name="Topham K."/>
            <person name="Towey S."/>
            <person name="Tsamla T."/>
            <person name="Tsomo N."/>
            <person name="Vallee D."/>
            <person name="Vassiliev H."/>
            <person name="Venkataraman V."/>
            <person name="Vinson J."/>
            <person name="Vo A."/>
            <person name="Wade C."/>
            <person name="Wang S."/>
            <person name="Wangchuk T."/>
            <person name="Wangdi T."/>
            <person name="Whittaker C."/>
            <person name="Wilkinson J."/>
            <person name="Wu Y."/>
            <person name="Wyman D."/>
            <person name="Yadav S."/>
            <person name="Yang S."/>
            <person name="Yang X."/>
            <person name="Yeager S."/>
            <person name="Yee E."/>
            <person name="Young G."/>
            <person name="Zainoun J."/>
            <person name="Zembeck L."/>
            <person name="Zimmer A."/>
            <person name="Zody M."/>
            <person name="Lander E."/>
        </authorList>
    </citation>
    <scope>NUCLEOTIDE SEQUENCE [LARGE SCALE GENOMIC DNA]</scope>
</reference>
<feature type="domain" description="TMEM205-like" evidence="6">
    <location>
        <begin position="59"/>
        <end position="156"/>
    </location>
</feature>
<organism evidence="7 8">
    <name type="scientific">Ciona savignyi</name>
    <name type="common">Pacific transparent sea squirt</name>
    <dbReference type="NCBI Taxonomy" id="51511"/>
    <lineage>
        <taxon>Eukaryota</taxon>
        <taxon>Metazoa</taxon>
        <taxon>Chordata</taxon>
        <taxon>Tunicata</taxon>
        <taxon>Ascidiacea</taxon>
        <taxon>Phlebobranchia</taxon>
        <taxon>Cionidae</taxon>
        <taxon>Ciona</taxon>
    </lineage>
</organism>
<dbReference type="GO" id="GO:0016020">
    <property type="term" value="C:membrane"/>
    <property type="evidence" value="ECO:0007669"/>
    <property type="project" value="UniProtKB-SubCell"/>
</dbReference>
<name>H2Y6N9_CIOSA</name>
<reference evidence="7" key="2">
    <citation type="submission" date="2025-08" db="UniProtKB">
        <authorList>
            <consortium name="Ensembl"/>
        </authorList>
    </citation>
    <scope>IDENTIFICATION</scope>
</reference>
<evidence type="ECO:0000259" key="6">
    <source>
        <dbReference type="Pfam" id="PF13664"/>
    </source>
</evidence>
<dbReference type="OMA" id="FGQVQSK"/>
<keyword evidence="4 5" id="KW-0472">Membrane</keyword>
<feature type="transmembrane region" description="Helical" evidence="5">
    <location>
        <begin position="135"/>
        <end position="157"/>
    </location>
</feature>
<proteinExistence type="predicted"/>
<dbReference type="HOGENOM" id="CLU_1214410_0_0_1"/>
<dbReference type="GeneTree" id="ENSGT00390000016298"/>
<dbReference type="PANTHER" id="PTHR23241:SF102">
    <property type="entry name" value="LD23009P"/>
    <property type="match status" value="1"/>
</dbReference>
<dbReference type="AlphaFoldDB" id="H2Y6N9"/>
<sequence length="230" mass="25896">MFIEKESLYRRLTRFWHVFAAFTLLAVGFIVSQKQSSEDELRNRHILGRGFYETLVFLLSASINLGVAVWVSFPAGIIMFKTLDRHTFSTVQSRLFPVYFILVGVTAFLQLSVVLSHKTLSLQLSGPDTILVLSLAVEFLNGFLNGCFLGPWMAGILSKKIKMEKEEGVMPPMIGSRLGENPEYKKLCKEFGMSHGISTLLNLGSFSGSIYVFYYISTEIFQLVEHCGLN</sequence>
<comment type="subcellular location">
    <subcellularLocation>
        <location evidence="1">Membrane</location>
    </subcellularLocation>
</comment>
<dbReference type="PANTHER" id="PTHR23241">
    <property type="entry name" value="LATE EMBRYOGENESIS ABUNDANT PLANTS LEA-RELATED"/>
    <property type="match status" value="1"/>
</dbReference>
<keyword evidence="8" id="KW-1185">Reference proteome</keyword>
<evidence type="ECO:0000256" key="4">
    <source>
        <dbReference type="ARBA" id="ARBA00023136"/>
    </source>
</evidence>
<dbReference type="Ensembl" id="ENSCSAVT00000000997.1">
    <property type="protein sequence ID" value="ENSCSAVP00000000987.1"/>
    <property type="gene ID" value="ENSCSAVG00000000554.1"/>
</dbReference>
<dbReference type="Pfam" id="PF13664">
    <property type="entry name" value="DUF4149"/>
    <property type="match status" value="1"/>
</dbReference>
<dbReference type="Proteomes" id="UP000007875">
    <property type="component" value="Unassembled WGS sequence"/>
</dbReference>
<feature type="transmembrane region" description="Helical" evidence="5">
    <location>
        <begin position="51"/>
        <end position="73"/>
    </location>
</feature>
<dbReference type="InterPro" id="IPR053009">
    <property type="entry name" value="Xanthocillin_Biosynth-Assoc"/>
</dbReference>
<dbReference type="InterPro" id="IPR025423">
    <property type="entry name" value="TMEM205-like"/>
</dbReference>
<accession>H2Y6N9</accession>
<dbReference type="eggNOG" id="KOG2886">
    <property type="taxonomic scope" value="Eukaryota"/>
</dbReference>
<evidence type="ECO:0000256" key="2">
    <source>
        <dbReference type="ARBA" id="ARBA00022692"/>
    </source>
</evidence>
<evidence type="ECO:0000256" key="3">
    <source>
        <dbReference type="ARBA" id="ARBA00022989"/>
    </source>
</evidence>
<dbReference type="FunCoup" id="H2Y6N9">
    <property type="interactions" value="99"/>
</dbReference>
<evidence type="ECO:0000256" key="5">
    <source>
        <dbReference type="SAM" id="Phobius"/>
    </source>
</evidence>
<evidence type="ECO:0000313" key="7">
    <source>
        <dbReference type="Ensembl" id="ENSCSAVP00000000987.1"/>
    </source>
</evidence>
<feature type="transmembrane region" description="Helical" evidence="5">
    <location>
        <begin position="94"/>
        <end position="115"/>
    </location>
</feature>
<keyword evidence="3 5" id="KW-1133">Transmembrane helix</keyword>
<evidence type="ECO:0000313" key="8">
    <source>
        <dbReference type="Proteomes" id="UP000007875"/>
    </source>
</evidence>
<keyword evidence="2 5" id="KW-0812">Transmembrane</keyword>
<feature type="transmembrane region" description="Helical" evidence="5">
    <location>
        <begin position="12"/>
        <end position="31"/>
    </location>
</feature>
<protein>
    <recommendedName>
        <fullName evidence="6">TMEM205-like domain-containing protein</fullName>
    </recommendedName>
</protein>